<evidence type="ECO:0000313" key="2">
    <source>
        <dbReference type="Proteomes" id="UP001347796"/>
    </source>
</evidence>
<gene>
    <name evidence="1" type="ORF">SNE40_016372</name>
</gene>
<dbReference type="PANTHER" id="PTHR10974">
    <property type="entry name" value="FI08016P-RELATED"/>
    <property type="match status" value="1"/>
</dbReference>
<proteinExistence type="predicted"/>
<dbReference type="FunFam" id="3.40.720.10:FF:000017">
    <property type="entry name" value="Predicted protein"/>
    <property type="match status" value="1"/>
</dbReference>
<reference evidence="1 2" key="1">
    <citation type="submission" date="2024-01" db="EMBL/GenBank/DDBJ databases">
        <title>The genome of the rayed Mediterranean limpet Patella caerulea (Linnaeus, 1758).</title>
        <authorList>
            <person name="Anh-Thu Weber A."/>
            <person name="Halstead-Nussloch G."/>
        </authorList>
    </citation>
    <scope>NUCLEOTIDE SEQUENCE [LARGE SCALE GENOMIC DNA]</scope>
    <source>
        <strain evidence="1">AATW-2023a</strain>
        <tissue evidence="1">Whole specimen</tissue>
    </source>
</reference>
<organism evidence="1 2">
    <name type="scientific">Patella caerulea</name>
    <name type="common">Rayed Mediterranean limpet</name>
    <dbReference type="NCBI Taxonomy" id="87958"/>
    <lineage>
        <taxon>Eukaryota</taxon>
        <taxon>Metazoa</taxon>
        <taxon>Spiralia</taxon>
        <taxon>Lophotrochozoa</taxon>
        <taxon>Mollusca</taxon>
        <taxon>Gastropoda</taxon>
        <taxon>Patellogastropoda</taxon>
        <taxon>Patelloidea</taxon>
        <taxon>Patellidae</taxon>
        <taxon>Patella</taxon>
    </lineage>
</organism>
<sequence>MLLIVLSMYMATIKMITNRLIHSSTAIPEFLVDTEVCHIPNVDPFDSFINLLVRNKELIKCTGVRSMTFQQGERLRLNMDVINTTYNGNFSYCEYHGINRGNNTDDNKYQYTPHGTIFNKDIVVTEQFIRVKCYDKSHSVIYSNYHAFILPQPIRLQQLKTRFTKHKEENKPRETLNVLMIGVDSVSRLNHIRTMPKTRDYLLRHLNAIELQGYNKVADNTFVNIVPMTTGRFVEELPWNEQKSGEPFDQYNFIWKNFSSSGYSTLYAEDHPRIGCFNLQKSGFHVPPVDHYYRPFALAVEGDNSVWMSDHHCVGDRFETNMVLNYTTEFMKLYQRDPYFGFVFLTRLTHDSISNTASADIPYSNMFRDIHNQGLLNNTVLIFFSDHGIRLGQFRGSYMGNLEERLPMMFLAFPKWFYKKYPQISHNLKINRNRLTTPFDIYETLKDVLHFTGDLKGGRDVTQRGISLFEEIPVSRSCDHAGILPHWCTCMSQQELSTNDQFYNMSVNYLITYINQQFVLNNVTDICWPLKLGRTKSVHIIKYNDRLSKLVKRRTDVRRGMVSDNEERVYSEHIFQVAVSLTPGSGEFEASVRYDETTGNFTMAGDISRINKYGHDSDCVHGNFLRKLCYCR</sequence>
<dbReference type="CDD" id="cd16021">
    <property type="entry name" value="ALP_like"/>
    <property type="match status" value="1"/>
</dbReference>
<accession>A0AAN8J9U4</accession>
<dbReference type="InterPro" id="IPR017850">
    <property type="entry name" value="Alkaline_phosphatase_core_sf"/>
</dbReference>
<dbReference type="Pfam" id="PF02995">
    <property type="entry name" value="DUF229"/>
    <property type="match status" value="1"/>
</dbReference>
<keyword evidence="2" id="KW-1185">Reference proteome</keyword>
<protein>
    <submittedName>
        <fullName evidence="1">Uncharacterized protein</fullName>
    </submittedName>
</protein>
<dbReference type="Proteomes" id="UP001347796">
    <property type="component" value="Unassembled WGS sequence"/>
</dbReference>
<evidence type="ECO:0000313" key="1">
    <source>
        <dbReference type="EMBL" id="KAK6172780.1"/>
    </source>
</evidence>
<dbReference type="GO" id="GO:0005615">
    <property type="term" value="C:extracellular space"/>
    <property type="evidence" value="ECO:0007669"/>
    <property type="project" value="TreeGrafter"/>
</dbReference>
<dbReference type="EMBL" id="JAZGQO010000011">
    <property type="protein sequence ID" value="KAK6172780.1"/>
    <property type="molecule type" value="Genomic_DNA"/>
</dbReference>
<dbReference type="Gene3D" id="3.40.720.10">
    <property type="entry name" value="Alkaline Phosphatase, subunit A"/>
    <property type="match status" value="1"/>
</dbReference>
<dbReference type="AlphaFoldDB" id="A0AAN8J9U4"/>
<dbReference type="InterPro" id="IPR004245">
    <property type="entry name" value="DUF229"/>
</dbReference>
<name>A0AAN8J9U4_PATCE</name>
<dbReference type="SUPFAM" id="SSF53649">
    <property type="entry name" value="Alkaline phosphatase-like"/>
    <property type="match status" value="1"/>
</dbReference>
<comment type="caution">
    <text evidence="1">The sequence shown here is derived from an EMBL/GenBank/DDBJ whole genome shotgun (WGS) entry which is preliminary data.</text>
</comment>
<dbReference type="PANTHER" id="PTHR10974:SF1">
    <property type="entry name" value="FI08016P-RELATED"/>
    <property type="match status" value="1"/>
</dbReference>